<keyword evidence="4" id="KW-1185">Reference proteome</keyword>
<keyword evidence="1" id="KW-0175">Coiled coil</keyword>
<organism evidence="3 4">
    <name type="scientific">Dendroctonus ponderosae</name>
    <name type="common">Mountain pine beetle</name>
    <dbReference type="NCBI Taxonomy" id="77166"/>
    <lineage>
        <taxon>Eukaryota</taxon>
        <taxon>Metazoa</taxon>
        <taxon>Ecdysozoa</taxon>
        <taxon>Arthropoda</taxon>
        <taxon>Hexapoda</taxon>
        <taxon>Insecta</taxon>
        <taxon>Pterygota</taxon>
        <taxon>Neoptera</taxon>
        <taxon>Endopterygota</taxon>
        <taxon>Coleoptera</taxon>
        <taxon>Polyphaga</taxon>
        <taxon>Cucujiformia</taxon>
        <taxon>Curculionidae</taxon>
        <taxon>Scolytinae</taxon>
        <taxon>Dendroctonus</taxon>
    </lineage>
</organism>
<feature type="coiled-coil region" evidence="1">
    <location>
        <begin position="180"/>
        <end position="207"/>
    </location>
</feature>
<reference evidence="4" key="1">
    <citation type="journal article" date="2013" name="Genome Biol.">
        <title>Draft genome of the mountain pine beetle, Dendroctonus ponderosae Hopkins, a major forest pest.</title>
        <authorList>
            <person name="Keeling C.I."/>
            <person name="Yuen M.M."/>
            <person name="Liao N.Y."/>
            <person name="Docking T.R."/>
            <person name="Chan S.K."/>
            <person name="Taylor G.A."/>
            <person name="Palmquist D.L."/>
            <person name="Jackman S.D."/>
            <person name="Nguyen A."/>
            <person name="Li M."/>
            <person name="Henderson H."/>
            <person name="Janes J.K."/>
            <person name="Zhao Y."/>
            <person name="Pandoh P."/>
            <person name="Moore R."/>
            <person name="Sperling F.A."/>
            <person name="Huber D.P."/>
            <person name="Birol I."/>
            <person name="Jones S.J."/>
            <person name="Bohlmann J."/>
        </authorList>
    </citation>
    <scope>NUCLEOTIDE SEQUENCE</scope>
</reference>
<feature type="compositionally biased region" description="Basic residues" evidence="2">
    <location>
        <begin position="44"/>
        <end position="59"/>
    </location>
</feature>
<evidence type="ECO:0000313" key="3">
    <source>
        <dbReference type="EnsemblMetazoa" id="XP_019772333.1"/>
    </source>
</evidence>
<evidence type="ECO:0000256" key="2">
    <source>
        <dbReference type="SAM" id="MobiDB-lite"/>
    </source>
</evidence>
<dbReference type="Proteomes" id="UP000019118">
    <property type="component" value="Unassembled WGS sequence"/>
</dbReference>
<feature type="region of interest" description="Disordered" evidence="2">
    <location>
        <begin position="1"/>
        <end position="93"/>
    </location>
</feature>
<dbReference type="EnsemblMetazoa" id="XM_019916774.1">
    <property type="protein sequence ID" value="XP_019772333.1"/>
    <property type="gene ID" value="LOC109545933"/>
</dbReference>
<reference evidence="3" key="2">
    <citation type="submission" date="2024-08" db="UniProtKB">
        <authorList>
            <consortium name="EnsemblMetazoa"/>
        </authorList>
    </citation>
    <scope>IDENTIFICATION</scope>
</reference>
<evidence type="ECO:0000313" key="4">
    <source>
        <dbReference type="Proteomes" id="UP000019118"/>
    </source>
</evidence>
<name>A0AAR5QGH6_DENPD</name>
<evidence type="ECO:0000256" key="1">
    <source>
        <dbReference type="SAM" id="Coils"/>
    </source>
</evidence>
<feature type="compositionally biased region" description="Basic and acidic residues" evidence="2">
    <location>
        <begin position="1"/>
        <end position="10"/>
    </location>
</feature>
<protein>
    <submittedName>
        <fullName evidence="3">Uncharacterized protein</fullName>
    </submittedName>
</protein>
<accession>A0AAR5QGH6</accession>
<proteinExistence type="predicted"/>
<feature type="compositionally biased region" description="Polar residues" evidence="2">
    <location>
        <begin position="16"/>
        <end position="32"/>
    </location>
</feature>
<sequence length="214" mass="24345">MNRERGESAKRKLLYTSANQDESMEENSTPGSTPKMGSPIKSPALKKKKDGLRKTVHARTQKDMTSGTEDDTYGTHSNQTRQSRNRKMQMDLTATGLEYNLEPPAAKAKWESRRQQAQRALQARDAIIRATSLTYAGGKKVSNSEEQRIVKENVQELTDILLDMISQEEPENEGNIRKLLERQTTAMKEMRREIQGLRATVEEDRKQLQKAPVN</sequence>
<dbReference type="AlphaFoldDB" id="A0AAR5QGH6"/>